<keyword evidence="1" id="KW-0547">Nucleotide-binding</keyword>
<dbReference type="Pfam" id="PF01121">
    <property type="entry name" value="CoaE"/>
    <property type="match status" value="1"/>
</dbReference>
<dbReference type="PANTHER" id="PTHR10695:SF46">
    <property type="entry name" value="BIFUNCTIONAL COENZYME A SYNTHASE-RELATED"/>
    <property type="match status" value="1"/>
</dbReference>
<organism evidence="4 5">
    <name type="scientific">Ambispora leptoticha</name>
    <dbReference type="NCBI Taxonomy" id="144679"/>
    <lineage>
        <taxon>Eukaryota</taxon>
        <taxon>Fungi</taxon>
        <taxon>Fungi incertae sedis</taxon>
        <taxon>Mucoromycota</taxon>
        <taxon>Glomeromycotina</taxon>
        <taxon>Glomeromycetes</taxon>
        <taxon>Archaeosporales</taxon>
        <taxon>Ambisporaceae</taxon>
        <taxon>Ambispora</taxon>
    </lineage>
</organism>
<dbReference type="GO" id="GO:0015937">
    <property type="term" value="P:coenzyme A biosynthetic process"/>
    <property type="evidence" value="ECO:0007669"/>
    <property type="project" value="InterPro"/>
</dbReference>
<dbReference type="CDD" id="cd02022">
    <property type="entry name" value="DPCK"/>
    <property type="match status" value="1"/>
</dbReference>
<evidence type="ECO:0000256" key="1">
    <source>
        <dbReference type="ARBA" id="ARBA00022741"/>
    </source>
</evidence>
<keyword evidence="3" id="KW-0812">Transmembrane</keyword>
<evidence type="ECO:0000256" key="3">
    <source>
        <dbReference type="SAM" id="Phobius"/>
    </source>
</evidence>
<keyword evidence="5" id="KW-1185">Reference proteome</keyword>
<protein>
    <submittedName>
        <fullName evidence="4">3903_t:CDS:1</fullName>
    </submittedName>
</protein>
<reference evidence="4" key="1">
    <citation type="submission" date="2021-06" db="EMBL/GenBank/DDBJ databases">
        <authorList>
            <person name="Kallberg Y."/>
            <person name="Tangrot J."/>
            <person name="Rosling A."/>
        </authorList>
    </citation>
    <scope>NUCLEOTIDE SEQUENCE</scope>
    <source>
        <strain evidence="4">FL130A</strain>
    </source>
</reference>
<keyword evidence="3" id="KW-0472">Membrane</keyword>
<dbReference type="HAMAP" id="MF_00376">
    <property type="entry name" value="Dephospho_CoA_kinase"/>
    <property type="match status" value="1"/>
</dbReference>
<dbReference type="InterPro" id="IPR027417">
    <property type="entry name" value="P-loop_NTPase"/>
</dbReference>
<sequence>MIERLRIPLIDADKVAREVVEPGKPAYNQIVKHFSRDILLENGTLDRAKLGDIIFADESKRKILNKCTHPYIYRSIMKSLMWYWFIGERMAVLDLPLLIEGGYHKYLSSIIVVYCDPRHPRSSEQLQLTRLMKRDNLSENAARQRMAAQMPLKDKVHYADYIIDNSGELQETERQVIGVMKKVQPKLWHWLASWLGPPVALGIIIMALFPK</sequence>
<comment type="caution">
    <text evidence="4">The sequence shown here is derived from an EMBL/GenBank/DDBJ whole genome shotgun (WGS) entry which is preliminary data.</text>
</comment>
<accession>A0A9N9A4H7</accession>
<dbReference type="Gene3D" id="3.40.50.300">
    <property type="entry name" value="P-loop containing nucleotide triphosphate hydrolases"/>
    <property type="match status" value="1"/>
</dbReference>
<keyword evidence="2" id="KW-0067">ATP-binding</keyword>
<dbReference type="Proteomes" id="UP000789508">
    <property type="component" value="Unassembled WGS sequence"/>
</dbReference>
<evidence type="ECO:0000256" key="2">
    <source>
        <dbReference type="ARBA" id="ARBA00022840"/>
    </source>
</evidence>
<dbReference type="PANTHER" id="PTHR10695">
    <property type="entry name" value="DEPHOSPHO-COA KINASE-RELATED"/>
    <property type="match status" value="1"/>
</dbReference>
<dbReference type="AlphaFoldDB" id="A0A9N9A4H7"/>
<keyword evidence="3" id="KW-1133">Transmembrane helix</keyword>
<dbReference type="InterPro" id="IPR001977">
    <property type="entry name" value="Depp_CoAkinase"/>
</dbReference>
<dbReference type="GO" id="GO:0004140">
    <property type="term" value="F:dephospho-CoA kinase activity"/>
    <property type="evidence" value="ECO:0007669"/>
    <property type="project" value="InterPro"/>
</dbReference>
<feature type="transmembrane region" description="Helical" evidence="3">
    <location>
        <begin position="187"/>
        <end position="209"/>
    </location>
</feature>
<gene>
    <name evidence="4" type="ORF">ALEPTO_LOCUS4243</name>
</gene>
<evidence type="ECO:0000313" key="4">
    <source>
        <dbReference type="EMBL" id="CAG8516465.1"/>
    </source>
</evidence>
<proteinExistence type="inferred from homology"/>
<name>A0A9N9A4H7_9GLOM</name>
<dbReference type="PROSITE" id="PS51219">
    <property type="entry name" value="DPCK"/>
    <property type="match status" value="1"/>
</dbReference>
<dbReference type="OrthoDB" id="247245at2759"/>
<dbReference type="EMBL" id="CAJVPS010000943">
    <property type="protein sequence ID" value="CAG8516465.1"/>
    <property type="molecule type" value="Genomic_DNA"/>
</dbReference>
<dbReference type="SUPFAM" id="SSF52540">
    <property type="entry name" value="P-loop containing nucleoside triphosphate hydrolases"/>
    <property type="match status" value="1"/>
</dbReference>
<evidence type="ECO:0000313" key="5">
    <source>
        <dbReference type="Proteomes" id="UP000789508"/>
    </source>
</evidence>
<dbReference type="NCBIfam" id="TIGR00152">
    <property type="entry name" value="dephospho-CoA kinase"/>
    <property type="match status" value="1"/>
</dbReference>
<dbReference type="GO" id="GO:0005524">
    <property type="term" value="F:ATP binding"/>
    <property type="evidence" value="ECO:0007669"/>
    <property type="project" value="UniProtKB-KW"/>
</dbReference>